<proteinExistence type="inferred from homology"/>
<keyword evidence="2 8" id="KW-0808">Transferase</keyword>
<sequence>MIAGIGIDIVEIGRIAILLEKQPRFPERVLTLNEREVFEKLAGSRKVEYIAGRFAAKEAYSKAAGTGIGADLSFLDIETGTAPGGRPIILKPRDEGVHLSISHSKEYAVAQVVIEK</sequence>
<dbReference type="Pfam" id="PF01648">
    <property type="entry name" value="ACPS"/>
    <property type="match status" value="1"/>
</dbReference>
<evidence type="ECO:0000313" key="10">
    <source>
        <dbReference type="EMBL" id="RID84240.1"/>
    </source>
</evidence>
<comment type="cofactor">
    <cofactor evidence="8">
        <name>Mg(2+)</name>
        <dbReference type="ChEBI" id="CHEBI:18420"/>
    </cofactor>
</comment>
<dbReference type="GO" id="GO:0000287">
    <property type="term" value="F:magnesium ion binding"/>
    <property type="evidence" value="ECO:0007669"/>
    <property type="project" value="UniProtKB-UniRule"/>
</dbReference>
<dbReference type="GO" id="GO:0006633">
    <property type="term" value="P:fatty acid biosynthetic process"/>
    <property type="evidence" value="ECO:0007669"/>
    <property type="project" value="UniProtKB-UniRule"/>
</dbReference>
<dbReference type="GO" id="GO:0008897">
    <property type="term" value="F:holo-[acyl-carrier-protein] synthase activity"/>
    <property type="evidence" value="ECO:0007669"/>
    <property type="project" value="UniProtKB-UniRule"/>
</dbReference>
<dbReference type="Gene3D" id="3.90.470.20">
    <property type="entry name" value="4'-phosphopantetheinyl transferase domain"/>
    <property type="match status" value="1"/>
</dbReference>
<evidence type="ECO:0000256" key="4">
    <source>
        <dbReference type="ARBA" id="ARBA00022832"/>
    </source>
</evidence>
<evidence type="ECO:0000256" key="1">
    <source>
        <dbReference type="ARBA" id="ARBA00022516"/>
    </source>
</evidence>
<evidence type="ECO:0000259" key="9">
    <source>
        <dbReference type="Pfam" id="PF01648"/>
    </source>
</evidence>
<evidence type="ECO:0000256" key="2">
    <source>
        <dbReference type="ARBA" id="ARBA00022679"/>
    </source>
</evidence>
<evidence type="ECO:0000256" key="6">
    <source>
        <dbReference type="ARBA" id="ARBA00023098"/>
    </source>
</evidence>
<accession>A0A398B8K7</accession>
<reference evidence="10 11" key="1">
    <citation type="submission" date="2018-08" db="EMBL/GenBank/DDBJ databases">
        <title>Bacillus jemisoniae sp. nov., Bacillus chryseoplanitiae sp. nov., Bacillus resnikiae sp. nov., and Bacillus frankliniae sp. nov., isolated from Viking spacecraft and associated surfaces.</title>
        <authorList>
            <person name="Seuylemezian A."/>
            <person name="Vaishampayan P."/>
        </authorList>
    </citation>
    <scope>NUCLEOTIDE SEQUENCE [LARGE SCALE GENOMIC DNA]</scope>
    <source>
        <strain evidence="10 11">JJ-247</strain>
    </source>
</reference>
<evidence type="ECO:0000256" key="8">
    <source>
        <dbReference type="HAMAP-Rule" id="MF_00101"/>
    </source>
</evidence>
<dbReference type="SUPFAM" id="SSF56214">
    <property type="entry name" value="4'-phosphopantetheinyl transferase"/>
    <property type="match status" value="1"/>
</dbReference>
<keyword evidence="5 8" id="KW-0460">Magnesium</keyword>
<dbReference type="Proteomes" id="UP000265816">
    <property type="component" value="Unassembled WGS sequence"/>
</dbReference>
<comment type="catalytic activity">
    <reaction evidence="8">
        <text>apo-[ACP] + CoA = holo-[ACP] + adenosine 3',5'-bisphosphate + H(+)</text>
        <dbReference type="Rhea" id="RHEA:12068"/>
        <dbReference type="Rhea" id="RHEA-COMP:9685"/>
        <dbReference type="Rhea" id="RHEA-COMP:9690"/>
        <dbReference type="ChEBI" id="CHEBI:15378"/>
        <dbReference type="ChEBI" id="CHEBI:29999"/>
        <dbReference type="ChEBI" id="CHEBI:57287"/>
        <dbReference type="ChEBI" id="CHEBI:58343"/>
        <dbReference type="ChEBI" id="CHEBI:64479"/>
        <dbReference type="EC" id="2.7.8.7"/>
    </reaction>
</comment>
<dbReference type="InterPro" id="IPR008278">
    <property type="entry name" value="4-PPantetheinyl_Trfase_dom"/>
</dbReference>
<gene>
    <name evidence="8" type="primary">acpS</name>
    <name evidence="10" type="ORF">D1970_13160</name>
</gene>
<keyword evidence="1 8" id="KW-0444">Lipid biosynthesis</keyword>
<evidence type="ECO:0000256" key="7">
    <source>
        <dbReference type="ARBA" id="ARBA00023160"/>
    </source>
</evidence>
<comment type="subcellular location">
    <subcellularLocation>
        <location evidence="8">Cytoplasm</location>
    </subcellularLocation>
</comment>
<dbReference type="AlphaFoldDB" id="A0A398B8K7"/>
<dbReference type="EC" id="2.7.8.7" evidence="8"/>
<keyword evidence="8" id="KW-0963">Cytoplasm</keyword>
<keyword evidence="7 8" id="KW-0275">Fatty acid biosynthesis</keyword>
<organism evidence="10 11">
    <name type="scientific">Mesobacillus zeae</name>
    <dbReference type="NCBI Taxonomy" id="1917180"/>
    <lineage>
        <taxon>Bacteria</taxon>
        <taxon>Bacillati</taxon>
        <taxon>Bacillota</taxon>
        <taxon>Bacilli</taxon>
        <taxon>Bacillales</taxon>
        <taxon>Bacillaceae</taxon>
        <taxon>Mesobacillus</taxon>
    </lineage>
</organism>
<comment type="caution">
    <text evidence="10">The sequence shown here is derived from an EMBL/GenBank/DDBJ whole genome shotgun (WGS) entry which is preliminary data.</text>
</comment>
<feature type="binding site" evidence="8">
    <location>
        <position position="8"/>
    </location>
    <ligand>
        <name>Mg(2+)</name>
        <dbReference type="ChEBI" id="CHEBI:18420"/>
    </ligand>
</feature>
<evidence type="ECO:0000256" key="5">
    <source>
        <dbReference type="ARBA" id="ARBA00022842"/>
    </source>
</evidence>
<evidence type="ECO:0000313" key="11">
    <source>
        <dbReference type="Proteomes" id="UP000265816"/>
    </source>
</evidence>
<keyword evidence="3 8" id="KW-0479">Metal-binding</keyword>
<dbReference type="HAMAP" id="MF_00101">
    <property type="entry name" value="AcpS"/>
    <property type="match status" value="1"/>
</dbReference>
<dbReference type="InterPro" id="IPR004568">
    <property type="entry name" value="Ppantetheine-prot_Trfase_dom"/>
</dbReference>
<keyword evidence="6 8" id="KW-0443">Lipid metabolism</keyword>
<dbReference type="InterPro" id="IPR037143">
    <property type="entry name" value="4-PPantetheinyl_Trfase_dom_sf"/>
</dbReference>
<dbReference type="NCBIfam" id="TIGR00556">
    <property type="entry name" value="pantethn_trn"/>
    <property type="match status" value="1"/>
</dbReference>
<dbReference type="EMBL" id="QWVT01000022">
    <property type="protein sequence ID" value="RID84240.1"/>
    <property type="molecule type" value="Genomic_DNA"/>
</dbReference>
<dbReference type="OrthoDB" id="517356at2"/>
<keyword evidence="4 8" id="KW-0276">Fatty acid metabolism</keyword>
<comment type="similarity">
    <text evidence="8">Belongs to the P-Pant transferase superfamily. AcpS family.</text>
</comment>
<dbReference type="RefSeq" id="WP_119113334.1">
    <property type="nucleotide sequence ID" value="NZ_CBCSEO010000017.1"/>
</dbReference>
<keyword evidence="11" id="KW-1185">Reference proteome</keyword>
<dbReference type="NCBIfam" id="TIGR00516">
    <property type="entry name" value="acpS"/>
    <property type="match status" value="1"/>
</dbReference>
<evidence type="ECO:0000256" key="3">
    <source>
        <dbReference type="ARBA" id="ARBA00022723"/>
    </source>
</evidence>
<feature type="domain" description="4'-phosphopantetheinyl transferase" evidence="9">
    <location>
        <begin position="4"/>
        <end position="110"/>
    </location>
</feature>
<feature type="binding site" evidence="8">
    <location>
        <position position="58"/>
    </location>
    <ligand>
        <name>Mg(2+)</name>
        <dbReference type="ChEBI" id="CHEBI:18420"/>
    </ligand>
</feature>
<name>A0A398B8K7_9BACI</name>
<protein>
    <recommendedName>
        <fullName evidence="8">Holo-[acyl-carrier-protein] synthase</fullName>
        <shortName evidence="8">Holo-ACP synthase</shortName>
        <ecNumber evidence="8">2.7.8.7</ecNumber>
    </recommendedName>
    <alternativeName>
        <fullName evidence="8">4'-phosphopantetheinyl transferase AcpS</fullName>
    </alternativeName>
</protein>
<dbReference type="InterPro" id="IPR002582">
    <property type="entry name" value="ACPS"/>
</dbReference>
<dbReference type="GO" id="GO:0005737">
    <property type="term" value="C:cytoplasm"/>
    <property type="evidence" value="ECO:0007669"/>
    <property type="project" value="UniProtKB-SubCell"/>
</dbReference>
<comment type="function">
    <text evidence="8">Transfers the 4'-phosphopantetheine moiety from coenzyme A to a Ser of acyl-carrier-protein.</text>
</comment>